<evidence type="ECO:0000256" key="2">
    <source>
        <dbReference type="ARBA" id="ARBA00023295"/>
    </source>
</evidence>
<keyword evidence="1" id="KW-0378">Hydrolase</keyword>
<dbReference type="InterPro" id="IPR054593">
    <property type="entry name" value="Beta-mannosidase-like_N2"/>
</dbReference>
<dbReference type="Pfam" id="PF22666">
    <property type="entry name" value="Glyco_hydro_2_N2"/>
    <property type="match status" value="1"/>
</dbReference>
<dbReference type="Gene3D" id="2.60.120.260">
    <property type="entry name" value="Galactose-binding domain-like"/>
    <property type="match status" value="1"/>
</dbReference>
<feature type="non-terminal residue" evidence="4">
    <location>
        <position position="117"/>
    </location>
</feature>
<dbReference type="PANTHER" id="PTHR43730">
    <property type="entry name" value="BETA-MANNOSIDASE"/>
    <property type="match status" value="1"/>
</dbReference>
<dbReference type="GO" id="GO:0004567">
    <property type="term" value="F:beta-mannosidase activity"/>
    <property type="evidence" value="ECO:0007669"/>
    <property type="project" value="TreeGrafter"/>
</dbReference>
<evidence type="ECO:0000259" key="3">
    <source>
        <dbReference type="Pfam" id="PF22666"/>
    </source>
</evidence>
<dbReference type="GO" id="GO:0006516">
    <property type="term" value="P:glycoprotein catabolic process"/>
    <property type="evidence" value="ECO:0007669"/>
    <property type="project" value="TreeGrafter"/>
</dbReference>
<evidence type="ECO:0000313" key="5">
    <source>
        <dbReference type="Proteomes" id="UP000281549"/>
    </source>
</evidence>
<proteinExistence type="predicted"/>
<sequence length="117" mass="13543">MNFLSNEWTIYPNHDIYLSHNNVQRLLISKNQKFNACVPGLVHSILESNGVLPNLTKETNDTKYRDIFQCDWTFENEFSVPDFDSTADINSDDTFILVMNKVELVCDVFINDYKIGS</sequence>
<dbReference type="PANTHER" id="PTHR43730:SF1">
    <property type="entry name" value="BETA-MANNOSIDASE"/>
    <property type="match status" value="1"/>
</dbReference>
<dbReference type="EMBL" id="ML005413">
    <property type="protein sequence ID" value="RKP18613.1"/>
    <property type="molecule type" value="Genomic_DNA"/>
</dbReference>
<name>A0A4P9YGG8_ROZAC</name>
<accession>A0A4P9YGG8</accession>
<dbReference type="SUPFAM" id="SSF49785">
    <property type="entry name" value="Galactose-binding domain-like"/>
    <property type="match status" value="1"/>
</dbReference>
<keyword evidence="2" id="KW-0326">Glycosidase</keyword>
<protein>
    <recommendedName>
        <fullName evidence="3">Beta-mannosidase-like galactose-binding domain-containing protein</fullName>
    </recommendedName>
</protein>
<dbReference type="AlphaFoldDB" id="A0A4P9YGG8"/>
<evidence type="ECO:0000313" key="4">
    <source>
        <dbReference type="EMBL" id="RKP18613.1"/>
    </source>
</evidence>
<reference evidence="5" key="1">
    <citation type="journal article" date="2018" name="Nat. Microbiol.">
        <title>Leveraging single-cell genomics to expand the fungal tree of life.</title>
        <authorList>
            <person name="Ahrendt S.R."/>
            <person name="Quandt C.A."/>
            <person name="Ciobanu D."/>
            <person name="Clum A."/>
            <person name="Salamov A."/>
            <person name="Andreopoulos B."/>
            <person name="Cheng J.F."/>
            <person name="Woyke T."/>
            <person name="Pelin A."/>
            <person name="Henrissat B."/>
            <person name="Reynolds N.K."/>
            <person name="Benny G.L."/>
            <person name="Smith M.E."/>
            <person name="James T.Y."/>
            <person name="Grigoriev I.V."/>
        </authorList>
    </citation>
    <scope>NUCLEOTIDE SEQUENCE [LARGE SCALE GENOMIC DNA]</scope>
    <source>
        <strain evidence="5">CSF55</strain>
    </source>
</reference>
<dbReference type="InterPro" id="IPR008979">
    <property type="entry name" value="Galactose-bd-like_sf"/>
</dbReference>
<evidence type="ECO:0000256" key="1">
    <source>
        <dbReference type="ARBA" id="ARBA00022801"/>
    </source>
</evidence>
<dbReference type="InterPro" id="IPR050887">
    <property type="entry name" value="Beta-mannosidase_GH2"/>
</dbReference>
<dbReference type="Proteomes" id="UP000281549">
    <property type="component" value="Unassembled WGS sequence"/>
</dbReference>
<organism evidence="4 5">
    <name type="scientific">Rozella allomycis (strain CSF55)</name>
    <dbReference type="NCBI Taxonomy" id="988480"/>
    <lineage>
        <taxon>Eukaryota</taxon>
        <taxon>Fungi</taxon>
        <taxon>Fungi incertae sedis</taxon>
        <taxon>Cryptomycota</taxon>
        <taxon>Cryptomycota incertae sedis</taxon>
        <taxon>Rozella</taxon>
    </lineage>
</organism>
<gene>
    <name evidence="4" type="ORF">ROZALSC1DRAFT_23070</name>
</gene>
<feature type="domain" description="Beta-mannosidase-like galactose-binding" evidence="3">
    <location>
        <begin position="33"/>
        <end position="116"/>
    </location>
</feature>